<feature type="transmembrane region" description="Helical" evidence="6">
    <location>
        <begin position="268"/>
        <end position="285"/>
    </location>
</feature>
<evidence type="ECO:0000256" key="5">
    <source>
        <dbReference type="ARBA" id="ARBA00023136"/>
    </source>
</evidence>
<dbReference type="RefSeq" id="XP_014182765.1">
    <property type="nucleotide sequence ID" value="XM_014327290.1"/>
</dbReference>
<evidence type="ECO:0000256" key="6">
    <source>
        <dbReference type="RuleBase" id="RU365102"/>
    </source>
</evidence>
<keyword evidence="3 6" id="KW-0812">Transmembrane</keyword>
<dbReference type="HOGENOM" id="CLU_040186_0_2_1"/>
<keyword evidence="4 6" id="KW-1133">Transmembrane helix</keyword>
<feature type="compositionally biased region" description="Basic residues" evidence="7">
    <location>
        <begin position="147"/>
        <end position="157"/>
    </location>
</feature>
<dbReference type="AlphaFoldDB" id="J6F3R4"/>
<dbReference type="VEuPathDB" id="FungiDB:A1Q1_07041"/>
<dbReference type="OrthoDB" id="442680at2759"/>
<evidence type="ECO:0000256" key="3">
    <source>
        <dbReference type="ARBA" id="ARBA00022692"/>
    </source>
</evidence>
<comment type="similarity">
    <text evidence="2 6">Belongs to the GDT1 family.</text>
</comment>
<dbReference type="InterPro" id="IPR036259">
    <property type="entry name" value="MFS_trans_sf"/>
</dbReference>
<dbReference type="EMBL" id="ALBS01000048">
    <property type="protein sequence ID" value="EJT51629.1"/>
    <property type="molecule type" value="Genomic_DNA"/>
</dbReference>
<comment type="caution">
    <text evidence="8">The sequence shown here is derived from an EMBL/GenBank/DDBJ whole genome shotgun (WGS) entry which is preliminary data.</text>
</comment>
<feature type="transmembrane region" description="Helical" evidence="6">
    <location>
        <begin position="234"/>
        <end position="256"/>
    </location>
</feature>
<dbReference type="Proteomes" id="UP000002748">
    <property type="component" value="Unassembled WGS sequence"/>
</dbReference>
<feature type="compositionally biased region" description="Acidic residues" evidence="7">
    <location>
        <begin position="99"/>
        <end position="110"/>
    </location>
</feature>
<dbReference type="SUPFAM" id="SSF103473">
    <property type="entry name" value="MFS general substrate transporter"/>
    <property type="match status" value="1"/>
</dbReference>
<comment type="caution">
    <text evidence="6">Lacks conserved residue(s) required for the propagation of feature annotation.</text>
</comment>
<dbReference type="GO" id="GO:0032472">
    <property type="term" value="P:Golgi calcium ion transport"/>
    <property type="evidence" value="ECO:0007669"/>
    <property type="project" value="TreeGrafter"/>
</dbReference>
<proteinExistence type="inferred from homology"/>
<feature type="compositionally biased region" description="Low complexity" evidence="7">
    <location>
        <begin position="158"/>
        <end position="172"/>
    </location>
</feature>
<feature type="transmembrane region" description="Helical" evidence="6">
    <location>
        <begin position="65"/>
        <end position="83"/>
    </location>
</feature>
<evidence type="ECO:0000313" key="8">
    <source>
        <dbReference type="EMBL" id="EJT51629.1"/>
    </source>
</evidence>
<protein>
    <recommendedName>
        <fullName evidence="6">GDT1 family protein</fullName>
    </recommendedName>
</protein>
<dbReference type="GO" id="GO:0015085">
    <property type="term" value="F:calcium ion transmembrane transporter activity"/>
    <property type="evidence" value="ECO:0007669"/>
    <property type="project" value="TreeGrafter"/>
</dbReference>
<evidence type="ECO:0000256" key="7">
    <source>
        <dbReference type="SAM" id="MobiDB-lite"/>
    </source>
</evidence>
<name>J6F3R4_TRIAS</name>
<dbReference type="GeneID" id="25990553"/>
<feature type="transmembrane region" description="Helical" evidence="6">
    <location>
        <begin position="35"/>
        <end position="59"/>
    </location>
</feature>
<dbReference type="InterPro" id="IPR001727">
    <property type="entry name" value="GDT1-like"/>
</dbReference>
<dbReference type="KEGG" id="tasa:A1Q1_07041"/>
<reference evidence="8 9" key="1">
    <citation type="journal article" date="2012" name="Eukaryot. Cell">
        <title>Draft genome sequence of CBS 2479, the standard type strain of Trichosporon asahii.</title>
        <authorList>
            <person name="Yang R.Y."/>
            <person name="Li H.T."/>
            <person name="Zhu H."/>
            <person name="Zhou G.P."/>
            <person name="Wang M."/>
            <person name="Wang L."/>
        </authorList>
    </citation>
    <scope>NUCLEOTIDE SEQUENCE [LARGE SCALE GENOMIC DNA]</scope>
    <source>
        <strain evidence="9">ATCC 90039 / CBS 2479 / JCM 2466 / KCTC 7840 / NCYC 2677 / UAMH 7654</strain>
    </source>
</reference>
<organism evidence="8 9">
    <name type="scientific">Trichosporon asahii var. asahii (strain ATCC 90039 / CBS 2479 / JCM 2466 / KCTC 7840 / NBRC 103889/ NCYC 2677 / UAMH 7654)</name>
    <name type="common">Yeast</name>
    <dbReference type="NCBI Taxonomy" id="1186058"/>
    <lineage>
        <taxon>Eukaryota</taxon>
        <taxon>Fungi</taxon>
        <taxon>Dikarya</taxon>
        <taxon>Basidiomycota</taxon>
        <taxon>Agaricomycotina</taxon>
        <taxon>Tremellomycetes</taxon>
        <taxon>Trichosporonales</taxon>
        <taxon>Trichosporonaceae</taxon>
        <taxon>Trichosporon</taxon>
    </lineage>
</organism>
<accession>J6F3R4</accession>
<dbReference type="PANTHER" id="PTHR12608">
    <property type="entry name" value="TRANSMEMBRANE PROTEIN HTP-1 RELATED"/>
    <property type="match status" value="1"/>
</dbReference>
<sequence length="296" mass="32206">MSQPVSVADAVEESNFRDKTFLIAAIMASRHSRTVVFAGAFASLVVMSVLSAALGKVILGFIPKVWTLWAAAVLFLVFGIKMAQEAREMQASHLQDEMREVEEELEEDTAEHDPNSVQLENLEEGRARPLENSLSAPSRDGSPAPGRTHRSSSRSRTRSLSPSRRMRPSISLGAGVGPLKIKEETMLAWRDTARNALEMMTNPVFAQAFALTFLGEWGDRSQITTIATAGAHSVPVVAFGTILGHSLCTLLAVMGGRLLSTKLSVKHITMLGALSFICFAVMYAYEAWNLPSEVTI</sequence>
<comment type="subcellular location">
    <subcellularLocation>
        <location evidence="1 6">Membrane</location>
        <topology evidence="1 6">Multi-pass membrane protein</topology>
    </subcellularLocation>
</comment>
<dbReference type="GO" id="GO:0032468">
    <property type="term" value="P:Golgi calcium ion homeostasis"/>
    <property type="evidence" value="ECO:0007669"/>
    <property type="project" value="TreeGrafter"/>
</dbReference>
<evidence type="ECO:0000256" key="2">
    <source>
        <dbReference type="ARBA" id="ARBA00009190"/>
    </source>
</evidence>
<dbReference type="GO" id="GO:0005794">
    <property type="term" value="C:Golgi apparatus"/>
    <property type="evidence" value="ECO:0007669"/>
    <property type="project" value="TreeGrafter"/>
</dbReference>
<dbReference type="GO" id="GO:0000329">
    <property type="term" value="C:fungal-type vacuole membrane"/>
    <property type="evidence" value="ECO:0007669"/>
    <property type="project" value="TreeGrafter"/>
</dbReference>
<dbReference type="Pfam" id="PF01169">
    <property type="entry name" value="GDT1"/>
    <property type="match status" value="2"/>
</dbReference>
<keyword evidence="5 6" id="KW-0472">Membrane</keyword>
<evidence type="ECO:0000256" key="1">
    <source>
        <dbReference type="ARBA" id="ARBA00004141"/>
    </source>
</evidence>
<dbReference type="GO" id="GO:0005384">
    <property type="term" value="F:manganese ion transmembrane transporter activity"/>
    <property type="evidence" value="ECO:0007669"/>
    <property type="project" value="TreeGrafter"/>
</dbReference>
<feature type="region of interest" description="Disordered" evidence="7">
    <location>
        <begin position="91"/>
        <end position="174"/>
    </location>
</feature>
<dbReference type="PANTHER" id="PTHR12608:SF1">
    <property type="entry name" value="TRANSMEMBRANE PROTEIN 165"/>
    <property type="match status" value="1"/>
</dbReference>
<gene>
    <name evidence="8" type="ORF">A1Q1_07041</name>
</gene>
<evidence type="ECO:0000256" key="4">
    <source>
        <dbReference type="ARBA" id="ARBA00022989"/>
    </source>
</evidence>
<evidence type="ECO:0000313" key="9">
    <source>
        <dbReference type="Proteomes" id="UP000002748"/>
    </source>
</evidence>